<dbReference type="Proteomes" id="UP000662185">
    <property type="component" value="Unassembled WGS sequence"/>
</dbReference>
<reference evidence="3" key="1">
    <citation type="journal article" date="2020" name="ISME J.">
        <title>Comparative genomics reveals insights into cyanobacterial evolution and habitat adaptation.</title>
        <authorList>
            <person name="Chen M.Y."/>
            <person name="Teng W.K."/>
            <person name="Zhao L."/>
            <person name="Hu C.X."/>
            <person name="Zhou Y.K."/>
            <person name="Han B.P."/>
            <person name="Song L.R."/>
            <person name="Shu W.S."/>
        </authorList>
    </citation>
    <scope>NUCLEOTIDE SEQUENCE [LARGE SCALE GENOMIC DNA]</scope>
    <source>
        <strain evidence="3">FACHB-251</strain>
    </source>
</reference>
<dbReference type="AlphaFoldDB" id="A0A926WE28"/>
<evidence type="ECO:0000313" key="3">
    <source>
        <dbReference type="Proteomes" id="UP000662185"/>
    </source>
</evidence>
<evidence type="ECO:0000313" key="2">
    <source>
        <dbReference type="EMBL" id="MBD2292758.1"/>
    </source>
</evidence>
<dbReference type="EMBL" id="JACJQU010000002">
    <property type="protein sequence ID" value="MBD2292758.1"/>
    <property type="molecule type" value="Genomic_DNA"/>
</dbReference>
<organism evidence="2 3">
    <name type="scientific">Anabaena sphaerica FACHB-251</name>
    <dbReference type="NCBI Taxonomy" id="2692883"/>
    <lineage>
        <taxon>Bacteria</taxon>
        <taxon>Bacillati</taxon>
        <taxon>Cyanobacteriota</taxon>
        <taxon>Cyanophyceae</taxon>
        <taxon>Nostocales</taxon>
        <taxon>Nostocaceae</taxon>
        <taxon>Anabaena</taxon>
    </lineage>
</organism>
<proteinExistence type="predicted"/>
<keyword evidence="3" id="KW-1185">Reference proteome</keyword>
<name>A0A926WE28_9NOST</name>
<accession>A0A926WE28</accession>
<protein>
    <submittedName>
        <fullName evidence="2">Uncharacterized protein</fullName>
    </submittedName>
</protein>
<sequence>MIHKFNFVIQVIVSTLVIASAVNPAHALPGENIVNVLEWVKTKPQLPTLEYSSETLTYFGKKGNLQFFISEYPTDDFSYLYPPSSYIHSETIEISKEPQIKFSQKTDQAIQLVKDIYNTKIANDYRRSQYGAKINGMTFYKGKLFAYITIDSKDNSSWEIIHLNSWQQEIDNAKLSSFILKPNMG</sequence>
<dbReference type="RefSeq" id="WP_190557485.1">
    <property type="nucleotide sequence ID" value="NZ_JACJQU010000002.1"/>
</dbReference>
<keyword evidence="1" id="KW-0732">Signal</keyword>
<gene>
    <name evidence="2" type="ORF">H6G06_04475</name>
</gene>
<evidence type="ECO:0000256" key="1">
    <source>
        <dbReference type="SAM" id="SignalP"/>
    </source>
</evidence>
<feature type="signal peptide" evidence="1">
    <location>
        <begin position="1"/>
        <end position="27"/>
    </location>
</feature>
<feature type="chain" id="PRO_5037381042" evidence="1">
    <location>
        <begin position="28"/>
        <end position="185"/>
    </location>
</feature>
<comment type="caution">
    <text evidence="2">The sequence shown here is derived from an EMBL/GenBank/DDBJ whole genome shotgun (WGS) entry which is preliminary data.</text>
</comment>